<sequence>MSGVIYVESRDRTLLDQLEQYYDAVPRSAARVEEFGPLSLFVREGQGGPFYARPTRGWADAAGTADVARVRARQRELALPESFEWVAETTPALRAAVEESGLVVHEHPLMVLDPEDTPPAGTEVFDDLLVRIVGSDDPALPSALAVPHLAFAEPGTGVGSADVADIAEAVRARVADGSVERVTARIRAGLTVVAAAVRGETALCAGQHQPVGATTEIVGVGTLPAARRRGLGRAVTAALVTDAWARGVRTIFLSATDDDVARVYGRVGFRRIGTALIAEPAEQASA</sequence>
<name>A0ABR7M240_9ACTN</name>
<accession>A0ABR7M240</accession>
<protein>
    <submittedName>
        <fullName evidence="2">GNAT family N-acetyltransferase</fullName>
    </submittedName>
</protein>
<dbReference type="Gene3D" id="3.40.630.30">
    <property type="match status" value="1"/>
</dbReference>
<reference evidence="2 3" key="1">
    <citation type="submission" date="2020-06" db="EMBL/GenBank/DDBJ databases">
        <title>Actinomadura xiongansis sp. nov., isolated from soil of Baiyangdian.</title>
        <authorList>
            <person name="Zhang X."/>
        </authorList>
    </citation>
    <scope>NUCLEOTIDE SEQUENCE [LARGE SCALE GENOMIC DNA]</scope>
    <source>
        <strain evidence="2 3">HBUM206468</strain>
    </source>
</reference>
<dbReference type="InterPro" id="IPR000182">
    <property type="entry name" value="GNAT_dom"/>
</dbReference>
<dbReference type="SUPFAM" id="SSF55729">
    <property type="entry name" value="Acyl-CoA N-acyltransferases (Nat)"/>
    <property type="match status" value="1"/>
</dbReference>
<dbReference type="CDD" id="cd04301">
    <property type="entry name" value="NAT_SF"/>
    <property type="match status" value="1"/>
</dbReference>
<dbReference type="EMBL" id="JABVEC010000061">
    <property type="protein sequence ID" value="MBC6471187.1"/>
    <property type="molecule type" value="Genomic_DNA"/>
</dbReference>
<dbReference type="Pfam" id="PF08445">
    <property type="entry name" value="FR47"/>
    <property type="match status" value="1"/>
</dbReference>
<evidence type="ECO:0000313" key="3">
    <source>
        <dbReference type="Proteomes" id="UP000805614"/>
    </source>
</evidence>
<dbReference type="InterPro" id="IPR016181">
    <property type="entry name" value="Acyl_CoA_acyltransferase"/>
</dbReference>
<evidence type="ECO:0000259" key="1">
    <source>
        <dbReference type="PROSITE" id="PS51186"/>
    </source>
</evidence>
<proteinExistence type="predicted"/>
<organism evidence="2 3">
    <name type="scientific">Actinomadura alba</name>
    <dbReference type="NCBI Taxonomy" id="406431"/>
    <lineage>
        <taxon>Bacteria</taxon>
        <taxon>Bacillati</taxon>
        <taxon>Actinomycetota</taxon>
        <taxon>Actinomycetes</taxon>
        <taxon>Streptosporangiales</taxon>
        <taxon>Thermomonosporaceae</taxon>
        <taxon>Actinomadura</taxon>
    </lineage>
</organism>
<gene>
    <name evidence="2" type="ORF">HKK74_37745</name>
</gene>
<evidence type="ECO:0000313" key="2">
    <source>
        <dbReference type="EMBL" id="MBC6471187.1"/>
    </source>
</evidence>
<comment type="caution">
    <text evidence="2">The sequence shown here is derived from an EMBL/GenBank/DDBJ whole genome shotgun (WGS) entry which is preliminary data.</text>
</comment>
<dbReference type="InterPro" id="IPR013653">
    <property type="entry name" value="GCN5-like_dom"/>
</dbReference>
<feature type="domain" description="N-acetyltransferase" evidence="1">
    <location>
        <begin position="147"/>
        <end position="286"/>
    </location>
</feature>
<dbReference type="Proteomes" id="UP000805614">
    <property type="component" value="Unassembled WGS sequence"/>
</dbReference>
<keyword evidence="3" id="KW-1185">Reference proteome</keyword>
<dbReference type="PROSITE" id="PS51186">
    <property type="entry name" value="GNAT"/>
    <property type="match status" value="1"/>
</dbReference>